<protein>
    <submittedName>
        <fullName evidence="2">Uncharacterized protein</fullName>
    </submittedName>
</protein>
<reference evidence="2 3" key="1">
    <citation type="journal article" date="2023" name="Sci. Data">
        <title>Genome assembly of the Korean intertidal mud-creeper Batillaria attramentaria.</title>
        <authorList>
            <person name="Patra A.K."/>
            <person name="Ho P.T."/>
            <person name="Jun S."/>
            <person name="Lee S.J."/>
            <person name="Kim Y."/>
            <person name="Won Y.J."/>
        </authorList>
    </citation>
    <scope>NUCLEOTIDE SEQUENCE [LARGE SCALE GENOMIC DNA]</scope>
    <source>
        <strain evidence="2">Wonlab-2016</strain>
    </source>
</reference>
<dbReference type="Proteomes" id="UP001519460">
    <property type="component" value="Unassembled WGS sequence"/>
</dbReference>
<comment type="caution">
    <text evidence="2">The sequence shown here is derived from an EMBL/GenBank/DDBJ whole genome shotgun (WGS) entry which is preliminary data.</text>
</comment>
<sequence>MCHMPAVTPPNVSSKNYDPHPAPTPQCYILYLRLPAYCQHLGSMFSTLFWRPASQTEYITHRGVVIEWRTVVVTLTARAADCP</sequence>
<accession>A0ABD0LW01</accession>
<evidence type="ECO:0000313" key="3">
    <source>
        <dbReference type="Proteomes" id="UP001519460"/>
    </source>
</evidence>
<keyword evidence="3" id="KW-1185">Reference proteome</keyword>
<evidence type="ECO:0000313" key="2">
    <source>
        <dbReference type="EMBL" id="KAK7503824.1"/>
    </source>
</evidence>
<proteinExistence type="predicted"/>
<dbReference type="EMBL" id="JACVVK020000018">
    <property type="protein sequence ID" value="KAK7503824.1"/>
    <property type="molecule type" value="Genomic_DNA"/>
</dbReference>
<gene>
    <name evidence="2" type="ORF">BaRGS_00004947</name>
</gene>
<feature type="region of interest" description="Disordered" evidence="1">
    <location>
        <begin position="1"/>
        <end position="21"/>
    </location>
</feature>
<dbReference type="AlphaFoldDB" id="A0ABD0LW01"/>
<evidence type="ECO:0000256" key="1">
    <source>
        <dbReference type="SAM" id="MobiDB-lite"/>
    </source>
</evidence>
<name>A0ABD0LW01_9CAEN</name>
<organism evidence="2 3">
    <name type="scientific">Batillaria attramentaria</name>
    <dbReference type="NCBI Taxonomy" id="370345"/>
    <lineage>
        <taxon>Eukaryota</taxon>
        <taxon>Metazoa</taxon>
        <taxon>Spiralia</taxon>
        <taxon>Lophotrochozoa</taxon>
        <taxon>Mollusca</taxon>
        <taxon>Gastropoda</taxon>
        <taxon>Caenogastropoda</taxon>
        <taxon>Sorbeoconcha</taxon>
        <taxon>Cerithioidea</taxon>
        <taxon>Batillariidae</taxon>
        <taxon>Batillaria</taxon>
    </lineage>
</organism>